<dbReference type="Proteomes" id="UP001250181">
    <property type="component" value="Unassembled WGS sequence"/>
</dbReference>
<dbReference type="PRINTS" id="PR00368">
    <property type="entry name" value="FADPNR"/>
</dbReference>
<accession>A0ABU3QMI1</accession>
<protein>
    <submittedName>
        <fullName evidence="2">FAD-dependent oxidoreductase</fullName>
    </submittedName>
</protein>
<evidence type="ECO:0000259" key="1">
    <source>
        <dbReference type="Pfam" id="PF07992"/>
    </source>
</evidence>
<gene>
    <name evidence="2" type="ORF">RND61_16745</name>
</gene>
<dbReference type="RefSeq" id="WP_315878768.1">
    <property type="nucleotide sequence ID" value="NZ_JAWCTQ010000019.1"/>
</dbReference>
<sequence length="317" mass="32312">MADTPPRTGSPATPVTGTDLDTDLVVVGGGPAGCAAARMAASVGMRTVLVEAGALCGSLYRVPVLDNVLGGHTGGPGLAAAITAELEGTGLCRLVLGRRATGLRAGDDRVTVTLDTGARVTAPYAVVATGVRPLQPRDVGWITAPTDLALPSLWEADASDAAGRTLLVLGGDRPVGTFLRAHPALGTRVLVAYPESDDYKVEEVRDDPRVTLLPVGHLVLGSAGGRAVAEVSDRSGGRRTVAADTVFLSIGGAPTAPAGDLVRDEAGYCLPADQHPRVLVAGDLRSARFQRIMTAMGSGGEAALHAYYAARKPPTGT</sequence>
<organism evidence="2 3">
    <name type="scientific">Streptomyces tamarix</name>
    <dbReference type="NCBI Taxonomy" id="3078565"/>
    <lineage>
        <taxon>Bacteria</taxon>
        <taxon>Bacillati</taxon>
        <taxon>Actinomycetota</taxon>
        <taxon>Actinomycetes</taxon>
        <taxon>Kitasatosporales</taxon>
        <taxon>Streptomycetaceae</taxon>
        <taxon>Streptomyces</taxon>
    </lineage>
</organism>
<dbReference type="EMBL" id="JAWCTQ010000019">
    <property type="protein sequence ID" value="MDT9683698.1"/>
    <property type="molecule type" value="Genomic_DNA"/>
</dbReference>
<feature type="domain" description="FAD/NAD(P)-binding" evidence="1">
    <location>
        <begin position="23"/>
        <end position="136"/>
    </location>
</feature>
<dbReference type="InterPro" id="IPR023753">
    <property type="entry name" value="FAD/NAD-binding_dom"/>
</dbReference>
<dbReference type="Gene3D" id="3.50.50.60">
    <property type="entry name" value="FAD/NAD(P)-binding domain"/>
    <property type="match status" value="2"/>
</dbReference>
<proteinExistence type="predicted"/>
<dbReference type="PANTHER" id="PTHR43014:SF2">
    <property type="entry name" value="MERCURIC REDUCTASE"/>
    <property type="match status" value="1"/>
</dbReference>
<dbReference type="Pfam" id="PF07992">
    <property type="entry name" value="Pyr_redox_2"/>
    <property type="match status" value="1"/>
</dbReference>
<keyword evidence="3" id="KW-1185">Reference proteome</keyword>
<evidence type="ECO:0000313" key="3">
    <source>
        <dbReference type="Proteomes" id="UP001250181"/>
    </source>
</evidence>
<dbReference type="PRINTS" id="PR00469">
    <property type="entry name" value="PNDRDTASEII"/>
</dbReference>
<dbReference type="InterPro" id="IPR036188">
    <property type="entry name" value="FAD/NAD-bd_sf"/>
</dbReference>
<dbReference type="PANTHER" id="PTHR43014">
    <property type="entry name" value="MERCURIC REDUCTASE"/>
    <property type="match status" value="1"/>
</dbReference>
<reference evidence="2 3" key="1">
    <citation type="submission" date="2023-09" db="EMBL/GenBank/DDBJ databases">
        <title>Streptomyces sp. nov.: A antagonism against Alternaria gaisen Producing Streptochlin, Isolated from Tamarix root soil.</title>
        <authorList>
            <person name="Chen Y."/>
        </authorList>
    </citation>
    <scope>NUCLEOTIDE SEQUENCE [LARGE SCALE GENOMIC DNA]</scope>
    <source>
        <strain evidence="2 3">TRM76323</strain>
    </source>
</reference>
<comment type="caution">
    <text evidence="2">The sequence shown here is derived from an EMBL/GenBank/DDBJ whole genome shotgun (WGS) entry which is preliminary data.</text>
</comment>
<name>A0ABU3QMI1_9ACTN</name>
<dbReference type="SUPFAM" id="SSF51905">
    <property type="entry name" value="FAD/NAD(P)-binding domain"/>
    <property type="match status" value="1"/>
</dbReference>
<evidence type="ECO:0000313" key="2">
    <source>
        <dbReference type="EMBL" id="MDT9683698.1"/>
    </source>
</evidence>